<reference evidence="1" key="1">
    <citation type="submission" date="2022-09" db="EMBL/GenBank/DDBJ databases">
        <title>Aureispira anguillicida sp. nov., isolated from Leptocephalus of Japanese eel Anguilla japonica.</title>
        <authorList>
            <person name="Yuasa K."/>
            <person name="Mekata T."/>
            <person name="Ikunari K."/>
        </authorList>
    </citation>
    <scope>NUCLEOTIDE SEQUENCE</scope>
    <source>
        <strain evidence="1">EL160426</strain>
    </source>
</reference>
<sequence>MEYVIKQVEIDYCTIEWKNASWRYKIVSLPNQSIFRADLWIYDEYDDYLAVWKNYKASPTFDTAEAAEAYAVKTWVKSTI</sequence>
<proteinExistence type="predicted"/>
<evidence type="ECO:0000313" key="2">
    <source>
        <dbReference type="Proteomes" id="UP001060919"/>
    </source>
</evidence>
<protein>
    <submittedName>
        <fullName evidence="1">Uncharacterized protein</fullName>
    </submittedName>
</protein>
<dbReference type="AlphaFoldDB" id="A0A916DSV6"/>
<keyword evidence="2" id="KW-1185">Reference proteome</keyword>
<organism evidence="1 2">
    <name type="scientific">Aureispira anguillae</name>
    <dbReference type="NCBI Taxonomy" id="2864201"/>
    <lineage>
        <taxon>Bacteria</taxon>
        <taxon>Pseudomonadati</taxon>
        <taxon>Bacteroidota</taxon>
        <taxon>Saprospiria</taxon>
        <taxon>Saprospirales</taxon>
        <taxon>Saprospiraceae</taxon>
        <taxon>Aureispira</taxon>
    </lineage>
</organism>
<gene>
    <name evidence="1" type="ORF">AsAng_0017770</name>
</gene>
<dbReference type="KEGG" id="aup:AsAng_0017770"/>
<dbReference type="RefSeq" id="WP_264792274.1">
    <property type="nucleotide sequence ID" value="NZ_AP026867.1"/>
</dbReference>
<dbReference type="Proteomes" id="UP001060919">
    <property type="component" value="Chromosome"/>
</dbReference>
<dbReference type="EMBL" id="AP026867">
    <property type="protein sequence ID" value="BDS11066.1"/>
    <property type="molecule type" value="Genomic_DNA"/>
</dbReference>
<accession>A0A916DSV6</accession>
<evidence type="ECO:0000313" key="1">
    <source>
        <dbReference type="EMBL" id="BDS11066.1"/>
    </source>
</evidence>
<name>A0A916DSV6_9BACT</name>